<gene>
    <name evidence="2" type="ORF">SCHPADRAFT_946515</name>
</gene>
<reference evidence="2 3" key="1">
    <citation type="submission" date="2015-04" db="EMBL/GenBank/DDBJ databases">
        <title>Complete genome sequence of Schizopora paradoxa KUC8140, a cosmopolitan wood degrader in East Asia.</title>
        <authorList>
            <consortium name="DOE Joint Genome Institute"/>
            <person name="Min B."/>
            <person name="Park H."/>
            <person name="Jang Y."/>
            <person name="Kim J.-J."/>
            <person name="Kim K.H."/>
            <person name="Pangilinan J."/>
            <person name="Lipzen A."/>
            <person name="Riley R."/>
            <person name="Grigoriev I.V."/>
            <person name="Spatafora J.W."/>
            <person name="Choi I.-G."/>
        </authorList>
    </citation>
    <scope>NUCLEOTIDE SEQUENCE [LARGE SCALE GENOMIC DNA]</scope>
    <source>
        <strain evidence="2 3">KUC8140</strain>
    </source>
</reference>
<feature type="region of interest" description="Disordered" evidence="1">
    <location>
        <begin position="1"/>
        <end position="68"/>
    </location>
</feature>
<evidence type="ECO:0000313" key="2">
    <source>
        <dbReference type="EMBL" id="KLO05916.1"/>
    </source>
</evidence>
<keyword evidence="3" id="KW-1185">Reference proteome</keyword>
<dbReference type="Proteomes" id="UP000053477">
    <property type="component" value="Unassembled WGS sequence"/>
</dbReference>
<proteinExistence type="predicted"/>
<feature type="compositionally biased region" description="Basic residues" evidence="1">
    <location>
        <begin position="606"/>
        <end position="615"/>
    </location>
</feature>
<dbReference type="InParanoid" id="A0A0H2RM69"/>
<evidence type="ECO:0000256" key="1">
    <source>
        <dbReference type="SAM" id="MobiDB-lite"/>
    </source>
</evidence>
<accession>A0A0H2RM69</accession>
<feature type="compositionally biased region" description="Low complexity" evidence="1">
    <location>
        <begin position="417"/>
        <end position="426"/>
    </location>
</feature>
<dbReference type="AlphaFoldDB" id="A0A0H2RM69"/>
<name>A0A0H2RM69_9AGAM</name>
<evidence type="ECO:0000313" key="3">
    <source>
        <dbReference type="Proteomes" id="UP000053477"/>
    </source>
</evidence>
<sequence length="655" mass="72007">MASSPAKGKQRRGRKSADTKFRQPTIKDALGIPPSHTPPKTPATVVPPPVPKQQPKPKEKKHQGRPTQFTEEEYAWIRATLTEFDDMVLNRTGEVGIKARIKAWKEEKWNQIVHEHGASLARKFMELFKNRQSKLLRKRTLETLSLPGKANAILHLQGHRTDGFHKFREANKKVITDEVNALRDKNKMSHHRGIGVFNKLLSKKWRALTPEEREGWDNYVCEDDENTVTVFDNQSTFPPTVFAVLAGTQGFDKHQCGEAAHCLVSTFRNKKGVLETKLIVVDGIGPCSEDVLNEKEDLEKFVEYWEKRCEKTIPNDRPGNGDIDEGIDVDEDGGEAAGRVDSVADDGSDEGDESDNGDEDGLNLGAGTPDADDVPIIALDEDTEEELSDDRIVDPSRTADAVEFMPLTEPRHTKVVSSPDSESRGPSSRKPRALANGNFISPDGVRRSPLPVDVLTPHQNKPTTPRGSKRVSGDANAIADVPSKRAKPRSVRGPGAASEESVLTPRRTIRPAETQDKPAEENETSTPLRFKHRNTNVPPANTGSHRVRDLEAVTDDAAPTPHIAKRHAEMLDAPAESTPSKRAKTAPKAPSGAAKANGDASDKPASKKGGKSQRKKPTDVAQEVGQTDDGVVTKRRHKPSNRAIESGFSLTTRRK</sequence>
<dbReference type="EMBL" id="KQ086254">
    <property type="protein sequence ID" value="KLO05916.1"/>
    <property type="molecule type" value="Genomic_DNA"/>
</dbReference>
<dbReference type="OrthoDB" id="3269304at2759"/>
<feature type="compositionally biased region" description="Polar residues" evidence="1">
    <location>
        <begin position="535"/>
        <end position="544"/>
    </location>
</feature>
<feature type="compositionally biased region" description="Polar residues" evidence="1">
    <location>
        <begin position="457"/>
        <end position="466"/>
    </location>
</feature>
<feature type="compositionally biased region" description="Acidic residues" evidence="1">
    <location>
        <begin position="379"/>
        <end position="388"/>
    </location>
</feature>
<feature type="compositionally biased region" description="Pro residues" evidence="1">
    <location>
        <begin position="35"/>
        <end position="54"/>
    </location>
</feature>
<protein>
    <submittedName>
        <fullName evidence="2">Uncharacterized protein</fullName>
    </submittedName>
</protein>
<feature type="compositionally biased region" description="Acidic residues" evidence="1">
    <location>
        <begin position="343"/>
        <end position="361"/>
    </location>
</feature>
<feature type="region of interest" description="Disordered" evidence="1">
    <location>
        <begin position="312"/>
        <end position="655"/>
    </location>
</feature>
<feature type="compositionally biased region" description="Acidic residues" evidence="1">
    <location>
        <begin position="322"/>
        <end position="334"/>
    </location>
</feature>
<organism evidence="2 3">
    <name type="scientific">Schizopora paradoxa</name>
    <dbReference type="NCBI Taxonomy" id="27342"/>
    <lineage>
        <taxon>Eukaryota</taxon>
        <taxon>Fungi</taxon>
        <taxon>Dikarya</taxon>
        <taxon>Basidiomycota</taxon>
        <taxon>Agaricomycotina</taxon>
        <taxon>Agaricomycetes</taxon>
        <taxon>Hymenochaetales</taxon>
        <taxon>Schizoporaceae</taxon>
        <taxon>Schizopora</taxon>
    </lineage>
</organism>